<evidence type="ECO:0000313" key="3">
    <source>
        <dbReference type="EMBL" id="KLN34190.1"/>
    </source>
</evidence>
<dbReference type="SUPFAM" id="SSF52540">
    <property type="entry name" value="P-loop containing nucleoside triphosphate hydrolases"/>
    <property type="match status" value="2"/>
</dbReference>
<name>A0A0H2KKU6_9MICO</name>
<dbReference type="PANTHER" id="PTHR47396:SF1">
    <property type="entry name" value="ATP-DEPENDENT HELICASE IRC3-RELATED"/>
    <property type="match status" value="1"/>
</dbReference>
<dbReference type="RefSeq" id="WP_052877658.1">
    <property type="nucleotide sequence ID" value="NZ_JNBQ01000018.1"/>
</dbReference>
<accession>A0A0H2KKU6</accession>
<evidence type="ECO:0000313" key="4">
    <source>
        <dbReference type="Proteomes" id="UP000035265"/>
    </source>
</evidence>
<dbReference type="InterPro" id="IPR045572">
    <property type="entry name" value="RE_endonuc_C"/>
</dbReference>
<dbReference type="AlphaFoldDB" id="A0A0H2KKU6"/>
<dbReference type="Gene3D" id="3.40.50.300">
    <property type="entry name" value="P-loop containing nucleotide triphosphate hydrolases"/>
    <property type="match status" value="2"/>
</dbReference>
<dbReference type="GO" id="GO:0015668">
    <property type="term" value="F:type III site-specific deoxyribonuclease activity"/>
    <property type="evidence" value="ECO:0007669"/>
    <property type="project" value="InterPro"/>
</dbReference>
<comment type="caution">
    <text evidence="3">The sequence shown here is derived from an EMBL/GenBank/DDBJ whole genome shotgun (WGS) entry which is preliminary data.</text>
</comment>
<dbReference type="InterPro" id="IPR027417">
    <property type="entry name" value="P-loop_NTPase"/>
</dbReference>
<dbReference type="InterPro" id="IPR050742">
    <property type="entry name" value="Helicase_Restrict-Modif_Enz"/>
</dbReference>
<dbReference type="STRING" id="264251.FB00_13510"/>
<feature type="domain" description="Helicase/UvrB N-terminal" evidence="1">
    <location>
        <begin position="104"/>
        <end position="260"/>
    </location>
</feature>
<protein>
    <submittedName>
        <fullName evidence="3">Uncharacterized protein</fullName>
    </submittedName>
</protein>
<organism evidence="3 4">
    <name type="scientific">Cellulosimicrobium funkei</name>
    <dbReference type="NCBI Taxonomy" id="264251"/>
    <lineage>
        <taxon>Bacteria</taxon>
        <taxon>Bacillati</taxon>
        <taxon>Actinomycetota</taxon>
        <taxon>Actinomycetes</taxon>
        <taxon>Micrococcales</taxon>
        <taxon>Promicromonosporaceae</taxon>
        <taxon>Cellulosimicrobium</taxon>
    </lineage>
</organism>
<dbReference type="Proteomes" id="UP000035265">
    <property type="component" value="Unassembled WGS sequence"/>
</dbReference>
<gene>
    <name evidence="3" type="ORF">FB00_13510</name>
</gene>
<dbReference type="PATRIC" id="fig|264251.5.peg.2749"/>
<dbReference type="EMBL" id="JNBQ01000018">
    <property type="protein sequence ID" value="KLN34190.1"/>
    <property type="molecule type" value="Genomic_DNA"/>
</dbReference>
<reference evidence="3 4" key="1">
    <citation type="submission" date="2014-05" db="EMBL/GenBank/DDBJ databases">
        <title>Cellulosimicrobium funkei U11 genome.</title>
        <authorList>
            <person name="Hu C."/>
            <person name="Gong Y."/>
            <person name="Wan W."/>
            <person name="Jiang M."/>
        </authorList>
    </citation>
    <scope>NUCLEOTIDE SEQUENCE [LARGE SCALE GENOMIC DNA]</scope>
    <source>
        <strain evidence="3 4">U11</strain>
    </source>
</reference>
<sequence length="928" mass="103970">MAVEIRFDANQQYQLDAIASVVDLFAGQEGLGQGLATSGPKAVAGGGLFDQVVFGNSLDIAPSTIKTNLRRVQDRPVVRSDGSETPSIAADLRADVSEDSDALDFSVEMETGTGKTYVYLRTIAELNKAYGYTKFVIVVPSVAIREGVLSSLDLLADHIRDLYDGLQVDSYVWNSKPTTARNFGIASHVQIMVITIDAFTKESNVMNKQTEYGYAPIEYIQACRPIVIMDEPQNMETPTRQQAIASLSPLFKLRYSATHKDLKHLVYRLTPVDAYDHSPRLVKRIGVLSIVKDEDPNEAAVDVLKVTGTAAAVTATARINRATAQGTKLTQVTLRKDDDLHDLSGGLSAYAGWSVEDIHVGMDGQPGWIEFGNGTRIREGGDRTNSEQLQRLMIRQAVESHFEKELQLVRQLRRGVIEARLKPLTLFFIDKVANYHPAGAKFRTWFEDEYEFVRNNPKYRAIKTQMPDVKDVHDGYFATTSKGEPKDLSFTATGAETKDAEGAFERIMRGKEKLLSCDEPLRFIFSHSALVEGWDNPNVFTICNLQDGRSTLRKRQQIGRGLRLPVMDNGERCRVDDVNLLTVIAYEDFATFAKDLQEEIETDTGTTFTGRIVNVAKDKTTLRLKQAVLDDPIFQELWARISAKTTYRIDFDTDKVVAESVRRINEMEPLEQVKYRISKAEIDITVAGVSGAEVTERGTVEVEGARRVPDVVGELTRRLPLSRATIVRILTEIDDLDQVRANPAAFIDQVESAISRALYDQVADGIVYTPTGESWSASLFKERHQFETVARADFVVPVTKSVTDKIVCDSGVEVAFAKYLEHERDDVPLFVKLPEWFKISIPLGVNYNPDWAIVRREPEGTYLYLVRETKGTGQIDQLQWESEGWKIKFGEAHFSAIKVDFMFGDGRHGNILVEQSEDFPKHTRAVRH</sequence>
<dbReference type="GO" id="GO:0005524">
    <property type="term" value="F:ATP binding"/>
    <property type="evidence" value="ECO:0007669"/>
    <property type="project" value="InterPro"/>
</dbReference>
<dbReference type="GO" id="GO:0003677">
    <property type="term" value="F:DNA binding"/>
    <property type="evidence" value="ECO:0007669"/>
    <property type="project" value="InterPro"/>
</dbReference>
<keyword evidence="4" id="KW-1185">Reference proteome</keyword>
<dbReference type="InterPro" id="IPR006935">
    <property type="entry name" value="Helicase/UvrB_N"/>
</dbReference>
<dbReference type="Pfam" id="PF19778">
    <property type="entry name" value="RE_endonuc"/>
    <property type="match status" value="1"/>
</dbReference>
<evidence type="ECO:0000259" key="1">
    <source>
        <dbReference type="Pfam" id="PF04851"/>
    </source>
</evidence>
<dbReference type="GO" id="GO:0005829">
    <property type="term" value="C:cytosol"/>
    <property type="evidence" value="ECO:0007669"/>
    <property type="project" value="TreeGrafter"/>
</dbReference>
<feature type="domain" description="Type III restriction enzyme C-terminal endonuclease" evidence="2">
    <location>
        <begin position="800"/>
        <end position="901"/>
    </location>
</feature>
<evidence type="ECO:0000259" key="2">
    <source>
        <dbReference type="Pfam" id="PF19778"/>
    </source>
</evidence>
<dbReference type="PANTHER" id="PTHR47396">
    <property type="entry name" value="TYPE I RESTRICTION ENZYME ECOKI R PROTEIN"/>
    <property type="match status" value="1"/>
</dbReference>
<dbReference type="Pfam" id="PF04851">
    <property type="entry name" value="ResIII"/>
    <property type="match status" value="1"/>
</dbReference>
<proteinExistence type="predicted"/>